<feature type="transmembrane region" description="Helical" evidence="1">
    <location>
        <begin position="535"/>
        <end position="561"/>
    </location>
</feature>
<sequence length="659" mass="72798">MKLHRPLLTLAATIIFTIAPITAFFFALLAEENYGQVGGFSFVVIAGESRTSDTHFLKQLDDYADSTGGSITVERLAIDTPRHERHFFSTSVEQVWTTKSFERGKVLTFHPLLDIPDGEIRFVYNVDPGRSISNSESRQTLTEIATRHGHTIEPMTDQLLPILLIGPVAPTFTLIILAAFFLSLIHTVTQTNTVGVSRLFGHTFLKYAIGDLSQRPVQLACAALIPTVIALAALYSYNQLANCRFFFITYATVMFSGICATTLGYLLGYQIARTPGIVGAVRGKAPTRLLVDSVAALRVLSFGLLILTVPMFVSNTTAALAIREDMPRWLAHSDPIYASVGNGRDIDALAPGLSEADLRGDLILSSVGINSDPDIPATMEVNREWLINEGPPELIKSNANSSTVLLAMPEGATEKTRERVKQEHVYLRKQADKEGVSDLKIELVKYSNPYQAFSYFTDIPVMIDSPIIIVHPIGLPLHSDYDLSSFVSGHQILFKDKTAFQRFLSANPPAEETVLETGRISDLWLAQSKVYTTQAMLFTFIFIVTIGLWLILAVALSLSYYQVHRRRLEVGHLLGVNPWRLRLGLVAMEATFVILSSIWIIKAVDNRIALKSFNSPTLLSYPGLANGFHATIITILTLTTISACIPIVYHLVWSKGQRS</sequence>
<organism evidence="2 3">
    <name type="scientific">Corynebacterium uterequi</name>
    <dbReference type="NCBI Taxonomy" id="1072256"/>
    <lineage>
        <taxon>Bacteria</taxon>
        <taxon>Bacillati</taxon>
        <taxon>Actinomycetota</taxon>
        <taxon>Actinomycetes</taxon>
        <taxon>Mycobacteriales</taxon>
        <taxon>Corynebacteriaceae</taxon>
        <taxon>Corynebacterium</taxon>
    </lineage>
</organism>
<feature type="transmembrane region" description="Helical" evidence="1">
    <location>
        <begin position="628"/>
        <end position="652"/>
    </location>
</feature>
<dbReference type="STRING" id="1072256.CUTER_09485"/>
<dbReference type="EMBL" id="CP011546">
    <property type="protein sequence ID" value="AKK11865.1"/>
    <property type="molecule type" value="Genomic_DNA"/>
</dbReference>
<dbReference type="AlphaFoldDB" id="A0A0G3HGI3"/>
<reference evidence="2 3" key="1">
    <citation type="journal article" date="2015" name="Genome Announc.">
        <title>Virulence Factor Genes Detected in the Complete Genome Sequence of Corynebacterium uterequi DSM 45634, Isolated from the Uterus of a Maiden Mare.</title>
        <authorList>
            <person name="Ruckert C."/>
            <person name="Kriete M."/>
            <person name="Jaenicke S."/>
            <person name="Winkler A."/>
            <person name="Tauch A."/>
        </authorList>
    </citation>
    <scope>NUCLEOTIDE SEQUENCE [LARGE SCALE GENOMIC DNA]</scope>
    <source>
        <strain evidence="2 3">DSM 45634</strain>
    </source>
</reference>
<feature type="transmembrane region" description="Helical" evidence="1">
    <location>
        <begin position="7"/>
        <end position="30"/>
    </location>
</feature>
<feature type="transmembrane region" description="Helical" evidence="1">
    <location>
        <begin position="216"/>
        <end position="235"/>
    </location>
</feature>
<keyword evidence="1" id="KW-1133">Transmembrane helix</keyword>
<evidence type="ECO:0000313" key="2">
    <source>
        <dbReference type="EMBL" id="AKK11865.1"/>
    </source>
</evidence>
<gene>
    <name evidence="2" type="ORF">CUTER_09485</name>
</gene>
<feature type="transmembrane region" description="Helical" evidence="1">
    <location>
        <begin position="289"/>
        <end position="313"/>
    </location>
</feature>
<keyword evidence="1" id="KW-0812">Transmembrane</keyword>
<dbReference type="Proteomes" id="UP000035548">
    <property type="component" value="Chromosome"/>
</dbReference>
<feature type="transmembrane region" description="Helical" evidence="1">
    <location>
        <begin position="247"/>
        <end position="268"/>
    </location>
</feature>
<reference evidence="3" key="2">
    <citation type="submission" date="2015-05" db="EMBL/GenBank/DDBJ databases">
        <title>Complete genome sequence of Corynebacterium uterequi DSM 45634, isolated from the uterus of a maiden mare.</title>
        <authorList>
            <person name="Ruckert C."/>
            <person name="Albersmeier A."/>
            <person name="Winkler A."/>
            <person name="Tauch A."/>
        </authorList>
    </citation>
    <scope>NUCLEOTIDE SEQUENCE [LARGE SCALE GENOMIC DNA]</scope>
    <source>
        <strain evidence="3">DSM 45634</strain>
    </source>
</reference>
<protein>
    <submittedName>
        <fullName evidence="2">Uncharacterized protein</fullName>
    </submittedName>
</protein>
<proteinExistence type="predicted"/>
<dbReference type="PATRIC" id="fig|1072256.5.peg.1868"/>
<feature type="transmembrane region" description="Helical" evidence="1">
    <location>
        <begin position="159"/>
        <end position="182"/>
    </location>
</feature>
<accession>A0A0G3HGI3</accession>
<dbReference type="KEGG" id="cut:CUTER_09485"/>
<feature type="transmembrane region" description="Helical" evidence="1">
    <location>
        <begin position="581"/>
        <end position="601"/>
    </location>
</feature>
<name>A0A0G3HGI3_9CORY</name>
<dbReference type="RefSeq" id="WP_047260187.1">
    <property type="nucleotide sequence ID" value="NZ_CP011546.1"/>
</dbReference>
<keyword evidence="3" id="KW-1185">Reference proteome</keyword>
<evidence type="ECO:0000313" key="3">
    <source>
        <dbReference type="Proteomes" id="UP000035548"/>
    </source>
</evidence>
<keyword evidence="1" id="KW-0472">Membrane</keyword>
<evidence type="ECO:0000256" key="1">
    <source>
        <dbReference type="SAM" id="Phobius"/>
    </source>
</evidence>